<feature type="domain" description="Endonuclease GajA/Old nuclease/RecF-like AAA" evidence="1">
    <location>
        <begin position="185"/>
        <end position="294"/>
    </location>
</feature>
<dbReference type="EMBL" id="DVIU01000104">
    <property type="protein sequence ID" value="HIS35964.1"/>
    <property type="molecule type" value="Genomic_DNA"/>
</dbReference>
<reference evidence="2" key="2">
    <citation type="journal article" date="2021" name="PeerJ">
        <title>Extensive microbial diversity within the chicken gut microbiome revealed by metagenomics and culture.</title>
        <authorList>
            <person name="Gilroy R."/>
            <person name="Ravi A."/>
            <person name="Getino M."/>
            <person name="Pursley I."/>
            <person name="Horton D.L."/>
            <person name="Alikhan N.F."/>
            <person name="Baker D."/>
            <person name="Gharbi K."/>
            <person name="Hall N."/>
            <person name="Watson M."/>
            <person name="Adriaenssens E.M."/>
            <person name="Foster-Nyarko E."/>
            <person name="Jarju S."/>
            <person name="Secka A."/>
            <person name="Antonio M."/>
            <person name="Oren A."/>
            <person name="Chaudhuri R.R."/>
            <person name="La Ragione R."/>
            <person name="Hildebrand F."/>
            <person name="Pallen M.J."/>
        </authorList>
    </citation>
    <scope>NUCLEOTIDE SEQUENCE</scope>
    <source>
        <strain evidence="2">6276</strain>
    </source>
</reference>
<reference evidence="2" key="1">
    <citation type="submission" date="2020-10" db="EMBL/GenBank/DDBJ databases">
        <authorList>
            <person name="Gilroy R."/>
        </authorList>
    </citation>
    <scope>NUCLEOTIDE SEQUENCE</scope>
    <source>
        <strain evidence="2">6276</strain>
    </source>
</reference>
<dbReference type="PANTHER" id="PTHR43581:SF2">
    <property type="entry name" value="EXCINUCLEASE ATPASE SUBUNIT"/>
    <property type="match status" value="1"/>
</dbReference>
<evidence type="ECO:0000313" key="3">
    <source>
        <dbReference type="Proteomes" id="UP000823928"/>
    </source>
</evidence>
<name>A0A9D1EYE7_9BACT</name>
<dbReference type="PANTHER" id="PTHR43581">
    <property type="entry name" value="ATP/GTP PHOSPHATASE"/>
    <property type="match status" value="1"/>
</dbReference>
<dbReference type="Proteomes" id="UP000823928">
    <property type="component" value="Unassembled WGS sequence"/>
</dbReference>
<evidence type="ECO:0000259" key="1">
    <source>
        <dbReference type="Pfam" id="PF13175"/>
    </source>
</evidence>
<evidence type="ECO:0000313" key="2">
    <source>
        <dbReference type="EMBL" id="HIS35964.1"/>
    </source>
</evidence>
<dbReference type="InterPro" id="IPR051396">
    <property type="entry name" value="Bact_Antivir_Def_Nuclease"/>
</dbReference>
<dbReference type="AlphaFoldDB" id="A0A9D1EYE7"/>
<proteinExistence type="predicted"/>
<dbReference type="InterPro" id="IPR041685">
    <property type="entry name" value="AAA_GajA/Old/RecF-like"/>
</dbReference>
<dbReference type="SUPFAM" id="SSF52540">
    <property type="entry name" value="P-loop containing nucleoside triphosphate hydrolases"/>
    <property type="match status" value="1"/>
</dbReference>
<dbReference type="InterPro" id="IPR027417">
    <property type="entry name" value="P-loop_NTPase"/>
</dbReference>
<dbReference type="Gene3D" id="3.40.50.300">
    <property type="entry name" value="P-loop containing nucleotide triphosphate hydrolases"/>
    <property type="match status" value="1"/>
</dbReference>
<dbReference type="Pfam" id="PF13175">
    <property type="entry name" value="AAA_15"/>
    <property type="match status" value="1"/>
</dbReference>
<gene>
    <name evidence="2" type="ORF">IAC10_04960</name>
</gene>
<organism evidence="2 3">
    <name type="scientific">Candidatus Scatousia excrementigallinarum</name>
    <dbReference type="NCBI Taxonomy" id="2840935"/>
    <lineage>
        <taxon>Bacteria</taxon>
        <taxon>Candidatus Scatousia</taxon>
    </lineage>
</organism>
<accession>A0A9D1EYE7</accession>
<comment type="caution">
    <text evidence="2">The sequence shown here is derived from an EMBL/GenBank/DDBJ whole genome shotgun (WGS) entry which is preliminary data.</text>
</comment>
<protein>
    <submittedName>
        <fullName evidence="2">AAA family ATPase</fullName>
    </submittedName>
</protein>
<sequence>MDNKAKKLLSMYKPEKIYENFGDVIRKLTIKGMKGTNCAITFDFPITAISGFNGAGKSTIAQIALSAYNSPSEEKRKYLKDFFIKTLLDKSPYLEDASIDIDYAAKYEPSKLKQLSLFGDADEGETLRRVHMHYSTDRWAGYRHQPQRQVYYYGMSYFIPYQELNSNLLRDSNANVVSSAIFDSKIVERVSEILSIEYEGLKNNSISNDKREEKVISAKSISADYSENHMGCGEGRLLKLVYALENAPNKSLFVIEEPETALHQLAQHKLSQYFLDVCLRKKHQIIFTTHSTELLSSLPVEARKYIERQKDFTAVVDNATIALLNNRLSGGYYKGLTIVTEDKIAERCLKEIIRRFKPELLGHCDIIGLDIGFTQVRDYVKWSRECNFSVCGVLDENSKKSLAQYILAFPENVPPEKAILKDEVVIAFFKTEYDYDITKLKGDHHSFFSDISKELSEPLDYIVSMSIKKYVKSKNQDYYSEIINTLSAWTAELK</sequence>